<dbReference type="EMBL" id="VSRR010016487">
    <property type="protein sequence ID" value="MPC59355.1"/>
    <property type="molecule type" value="Genomic_DNA"/>
</dbReference>
<accession>A0A5B7GPA9</accession>
<sequence>MDFMRGGEKARRVILTSLKRPRRKAVLQCSVPGNRGALYANGGLEREGSRRLTAETKCQA</sequence>
<name>A0A5B7GPA9_PORTR</name>
<evidence type="ECO:0000313" key="1">
    <source>
        <dbReference type="EMBL" id="MPC59355.1"/>
    </source>
</evidence>
<dbReference type="AlphaFoldDB" id="A0A5B7GPA9"/>
<protein>
    <submittedName>
        <fullName evidence="1">Uncharacterized protein</fullName>
    </submittedName>
</protein>
<keyword evidence="2" id="KW-1185">Reference proteome</keyword>
<dbReference type="Proteomes" id="UP000324222">
    <property type="component" value="Unassembled WGS sequence"/>
</dbReference>
<gene>
    <name evidence="1" type="ORF">E2C01_053373</name>
</gene>
<organism evidence="1 2">
    <name type="scientific">Portunus trituberculatus</name>
    <name type="common">Swimming crab</name>
    <name type="synonym">Neptunus trituberculatus</name>
    <dbReference type="NCBI Taxonomy" id="210409"/>
    <lineage>
        <taxon>Eukaryota</taxon>
        <taxon>Metazoa</taxon>
        <taxon>Ecdysozoa</taxon>
        <taxon>Arthropoda</taxon>
        <taxon>Crustacea</taxon>
        <taxon>Multicrustacea</taxon>
        <taxon>Malacostraca</taxon>
        <taxon>Eumalacostraca</taxon>
        <taxon>Eucarida</taxon>
        <taxon>Decapoda</taxon>
        <taxon>Pleocyemata</taxon>
        <taxon>Brachyura</taxon>
        <taxon>Eubrachyura</taxon>
        <taxon>Portunoidea</taxon>
        <taxon>Portunidae</taxon>
        <taxon>Portuninae</taxon>
        <taxon>Portunus</taxon>
    </lineage>
</organism>
<evidence type="ECO:0000313" key="2">
    <source>
        <dbReference type="Proteomes" id="UP000324222"/>
    </source>
</evidence>
<comment type="caution">
    <text evidence="1">The sequence shown here is derived from an EMBL/GenBank/DDBJ whole genome shotgun (WGS) entry which is preliminary data.</text>
</comment>
<reference evidence="1 2" key="1">
    <citation type="submission" date="2019-05" db="EMBL/GenBank/DDBJ databases">
        <title>Another draft genome of Portunus trituberculatus and its Hox gene families provides insights of decapod evolution.</title>
        <authorList>
            <person name="Jeong J.-H."/>
            <person name="Song I."/>
            <person name="Kim S."/>
            <person name="Choi T."/>
            <person name="Kim D."/>
            <person name="Ryu S."/>
            <person name="Kim W."/>
        </authorList>
    </citation>
    <scope>NUCLEOTIDE SEQUENCE [LARGE SCALE GENOMIC DNA]</scope>
    <source>
        <tissue evidence="1">Muscle</tissue>
    </source>
</reference>
<proteinExistence type="predicted"/>